<keyword evidence="2" id="KW-1185">Reference proteome</keyword>
<evidence type="ECO:0008006" key="3">
    <source>
        <dbReference type="Google" id="ProtNLM"/>
    </source>
</evidence>
<name>A0A017TIB6_9BACT</name>
<organism evidence="1 2">
    <name type="scientific">Chondromyces apiculatus DSM 436</name>
    <dbReference type="NCBI Taxonomy" id="1192034"/>
    <lineage>
        <taxon>Bacteria</taxon>
        <taxon>Pseudomonadati</taxon>
        <taxon>Myxococcota</taxon>
        <taxon>Polyangia</taxon>
        <taxon>Polyangiales</taxon>
        <taxon>Polyangiaceae</taxon>
        <taxon>Chondromyces</taxon>
    </lineage>
</organism>
<dbReference type="Proteomes" id="UP000019678">
    <property type="component" value="Unassembled WGS sequence"/>
</dbReference>
<dbReference type="AlphaFoldDB" id="A0A017TIB6"/>
<dbReference type="STRING" id="1192034.CAP_4992"/>
<sequence>MCEGVLEITFQGHLDPEIIETSLRQLTALNAQKKLDRILINGLDVENFTPHVSSPAGRLISLARERGAREVVFIVATGSNRMISASVAFAAQIPLKMFETRGEALAYIGV</sequence>
<evidence type="ECO:0000313" key="1">
    <source>
        <dbReference type="EMBL" id="EYF08376.1"/>
    </source>
</evidence>
<proteinExistence type="predicted"/>
<comment type="caution">
    <text evidence="1">The sequence shown here is derived from an EMBL/GenBank/DDBJ whole genome shotgun (WGS) entry which is preliminary data.</text>
</comment>
<reference evidence="1 2" key="1">
    <citation type="submission" date="2013-05" db="EMBL/GenBank/DDBJ databases">
        <title>Genome assembly of Chondromyces apiculatus DSM 436.</title>
        <authorList>
            <person name="Sharma G."/>
            <person name="Khatri I."/>
            <person name="Kaur C."/>
            <person name="Mayilraj S."/>
            <person name="Subramanian S."/>
        </authorList>
    </citation>
    <scope>NUCLEOTIDE SEQUENCE [LARGE SCALE GENOMIC DNA]</scope>
    <source>
        <strain evidence="1 2">DSM 436</strain>
    </source>
</reference>
<dbReference type="EMBL" id="ASRX01000004">
    <property type="protein sequence ID" value="EYF08376.1"/>
    <property type="molecule type" value="Genomic_DNA"/>
</dbReference>
<gene>
    <name evidence="1" type="ORF">CAP_4992</name>
</gene>
<evidence type="ECO:0000313" key="2">
    <source>
        <dbReference type="Proteomes" id="UP000019678"/>
    </source>
</evidence>
<protein>
    <recommendedName>
        <fullName evidence="3">STAS domain-containing protein</fullName>
    </recommendedName>
</protein>
<accession>A0A017TIB6</accession>